<dbReference type="InterPro" id="IPR019050">
    <property type="entry name" value="FDF_dom"/>
</dbReference>
<dbReference type="GO" id="GO:0033962">
    <property type="term" value="P:P-body assembly"/>
    <property type="evidence" value="ECO:0007669"/>
    <property type="project" value="TreeGrafter"/>
</dbReference>
<dbReference type="PROSITE" id="PS51512">
    <property type="entry name" value="DFDF"/>
    <property type="match status" value="1"/>
</dbReference>
<feature type="region of interest" description="Disordered" evidence="3">
    <location>
        <begin position="198"/>
        <end position="325"/>
    </location>
</feature>
<feature type="compositionally biased region" description="Polar residues" evidence="3">
    <location>
        <begin position="207"/>
        <end position="217"/>
    </location>
</feature>
<evidence type="ECO:0000256" key="1">
    <source>
        <dbReference type="PROSITE-ProRule" id="PRU00846"/>
    </source>
</evidence>
<dbReference type="InterPro" id="IPR025609">
    <property type="entry name" value="Lsm14-like_N"/>
</dbReference>
<evidence type="ECO:0000259" key="6">
    <source>
        <dbReference type="PROSITE" id="PS51536"/>
    </source>
</evidence>
<dbReference type="PROSITE" id="PS51536">
    <property type="entry name" value="TFG"/>
    <property type="match status" value="1"/>
</dbReference>
<evidence type="ECO:0000256" key="3">
    <source>
        <dbReference type="SAM" id="MobiDB-lite"/>
    </source>
</evidence>
<evidence type="ECO:0000259" key="4">
    <source>
        <dbReference type="PROSITE" id="PS51512"/>
    </source>
</evidence>
<dbReference type="SMART" id="SM01271">
    <property type="entry name" value="LSM14"/>
    <property type="match status" value="1"/>
</dbReference>
<evidence type="ECO:0000256" key="2">
    <source>
        <dbReference type="PROSITE-ProRule" id="PRU00869"/>
    </source>
</evidence>
<accession>A0A9P6WQL2</accession>
<reference evidence="7" key="1">
    <citation type="submission" date="2020-11" db="EMBL/GenBank/DDBJ databases">
        <title>Kefir isolates.</title>
        <authorList>
            <person name="Marcisauskas S."/>
            <person name="Kim Y."/>
            <person name="Blasche S."/>
        </authorList>
    </citation>
    <scope>NUCLEOTIDE SEQUENCE</scope>
    <source>
        <strain evidence="7">Olga-1</strain>
    </source>
</reference>
<feature type="compositionally biased region" description="Low complexity" evidence="3">
    <location>
        <begin position="121"/>
        <end position="161"/>
    </location>
</feature>
<sequence length="325" mass="35234">MDGIGGKTISIVSHDEIRYVGIIDGIDGENKIITISNVRIFGTEDRINDPTKWILPRPEIYPKLELNGDSVKLLNILESNVNEIQPILLPGMYQHQFNVPGMNQLPQQSFNQVSINNNSGVNSIIETSTPTTSAPAPVPASTPEAVKAPVSSSETESGSKSIKASEVKSDSKNKEEKDVEDSKTVSKLDTDFNFDENNAKFEKDSSKPTLDSGVSYNKKSSFFDDLSSSVTDNSNDRMTWNQERSLNEDTFGQASLNNNNGRNGRGRGRGGRGRGGRGRGGRGRGGRGRGGRGGRGRGGFNNSNNNGGDNRTGNSNYNSQPEWAF</sequence>
<feature type="region of interest" description="Disordered" evidence="3">
    <location>
        <begin position="121"/>
        <end position="184"/>
    </location>
</feature>
<feature type="compositionally biased region" description="Polar residues" evidence="3">
    <location>
        <begin position="230"/>
        <end position="256"/>
    </location>
</feature>
<evidence type="ECO:0008006" key="9">
    <source>
        <dbReference type="Google" id="ProtNLM"/>
    </source>
</evidence>
<dbReference type="OrthoDB" id="21539at2759"/>
<dbReference type="AlphaFoldDB" id="A0A9P6WQL2"/>
<dbReference type="GO" id="GO:0034063">
    <property type="term" value="P:stress granule assembly"/>
    <property type="evidence" value="ECO:0007669"/>
    <property type="project" value="TreeGrafter"/>
</dbReference>
<name>A0A9P6WQL2_9ASCO</name>
<dbReference type="Pfam" id="PF12701">
    <property type="entry name" value="LSM14"/>
    <property type="match status" value="1"/>
</dbReference>
<evidence type="ECO:0000259" key="5">
    <source>
        <dbReference type="PROSITE" id="PS51513"/>
    </source>
</evidence>
<feature type="domain" description="TFG box profile" evidence="6">
    <location>
        <begin position="235"/>
        <end position="255"/>
    </location>
</feature>
<proteinExistence type="predicted"/>
<feature type="short sequence motif" description="TFG box" evidence="2">
    <location>
        <begin position="235"/>
        <end position="255"/>
    </location>
</feature>
<evidence type="ECO:0000313" key="8">
    <source>
        <dbReference type="Proteomes" id="UP000697127"/>
    </source>
</evidence>
<dbReference type="InterPro" id="IPR025762">
    <property type="entry name" value="DFDF"/>
</dbReference>
<keyword evidence="8" id="KW-1185">Reference proteome</keyword>
<dbReference type="PROSITE" id="PS51513">
    <property type="entry name" value="FFD"/>
    <property type="match status" value="1"/>
</dbReference>
<comment type="caution">
    <text evidence="7">The sequence shown here is derived from an EMBL/GenBank/DDBJ whole genome shotgun (WGS) entry which is preliminary data.</text>
</comment>
<dbReference type="SMART" id="SM01199">
    <property type="entry name" value="FDF"/>
    <property type="match status" value="1"/>
</dbReference>
<dbReference type="EMBL" id="PUHW01000003">
    <property type="protein sequence ID" value="KAG0691301.1"/>
    <property type="molecule type" value="Genomic_DNA"/>
</dbReference>
<dbReference type="GO" id="GO:0000932">
    <property type="term" value="C:P-body"/>
    <property type="evidence" value="ECO:0007669"/>
    <property type="project" value="TreeGrafter"/>
</dbReference>
<feature type="compositionally biased region" description="Low complexity" evidence="3">
    <location>
        <begin position="218"/>
        <end position="229"/>
    </location>
</feature>
<dbReference type="GO" id="GO:0003729">
    <property type="term" value="F:mRNA binding"/>
    <property type="evidence" value="ECO:0007669"/>
    <property type="project" value="TreeGrafter"/>
</dbReference>
<dbReference type="InterPro" id="IPR010920">
    <property type="entry name" value="LSM_dom_sf"/>
</dbReference>
<dbReference type="PANTHER" id="PTHR13586:SF0">
    <property type="entry name" value="TRAILER HITCH, ISOFORM H"/>
    <property type="match status" value="1"/>
</dbReference>
<dbReference type="Gene3D" id="2.30.30.100">
    <property type="match status" value="1"/>
</dbReference>
<dbReference type="SUPFAM" id="SSF50182">
    <property type="entry name" value="Sm-like ribonucleoproteins"/>
    <property type="match status" value="1"/>
</dbReference>
<feature type="compositionally biased region" description="Basic and acidic residues" evidence="3">
    <location>
        <begin position="163"/>
        <end position="184"/>
    </location>
</feature>
<feature type="compositionally biased region" description="Basic residues" evidence="3">
    <location>
        <begin position="264"/>
        <end position="295"/>
    </location>
</feature>
<feature type="short sequence motif" description="FFD box" evidence="1">
    <location>
        <begin position="214"/>
        <end position="230"/>
    </location>
</feature>
<feature type="compositionally biased region" description="Polar residues" evidence="3">
    <location>
        <begin position="315"/>
        <end position="325"/>
    </location>
</feature>
<evidence type="ECO:0000313" key="7">
    <source>
        <dbReference type="EMBL" id="KAG0691301.1"/>
    </source>
</evidence>
<dbReference type="InterPro" id="IPR025768">
    <property type="entry name" value="TFG_box"/>
</dbReference>
<dbReference type="PANTHER" id="PTHR13586">
    <property type="entry name" value="SCD6 PROTEIN-RELATED"/>
    <property type="match status" value="1"/>
</dbReference>
<feature type="compositionally biased region" description="Low complexity" evidence="3">
    <location>
        <begin position="300"/>
        <end position="314"/>
    </location>
</feature>
<dbReference type="Proteomes" id="UP000697127">
    <property type="component" value="Unassembled WGS sequence"/>
</dbReference>
<feature type="domain" description="DFDF" evidence="4">
    <location>
        <begin position="180"/>
        <end position="216"/>
    </location>
</feature>
<dbReference type="InterPro" id="IPR025761">
    <property type="entry name" value="FFD_box"/>
</dbReference>
<organism evidence="7 8">
    <name type="scientific">Pichia californica</name>
    <dbReference type="NCBI Taxonomy" id="460514"/>
    <lineage>
        <taxon>Eukaryota</taxon>
        <taxon>Fungi</taxon>
        <taxon>Dikarya</taxon>
        <taxon>Ascomycota</taxon>
        <taxon>Saccharomycotina</taxon>
        <taxon>Pichiomycetes</taxon>
        <taxon>Pichiales</taxon>
        <taxon>Pichiaceae</taxon>
        <taxon>Pichia</taxon>
    </lineage>
</organism>
<feature type="domain" description="FFD box profile" evidence="5">
    <location>
        <begin position="214"/>
        <end position="230"/>
    </location>
</feature>
<gene>
    <name evidence="7" type="ORF">C6P40_002692</name>
</gene>
<protein>
    <recommendedName>
        <fullName evidence="9">DFDF domain-containing protein</fullName>
    </recommendedName>
</protein>